<dbReference type="RefSeq" id="WP_046562119.1">
    <property type="nucleotide sequence ID" value="NZ_CP010975.1"/>
</dbReference>
<dbReference type="HOGENOM" id="CLU_026234_0_1_6"/>
<evidence type="ECO:0000313" key="3">
    <source>
        <dbReference type="Proteomes" id="UP000034071"/>
    </source>
</evidence>
<dbReference type="Pfam" id="PF00501">
    <property type="entry name" value="AMP-binding"/>
    <property type="match status" value="1"/>
</dbReference>
<dbReference type="Proteomes" id="UP000034071">
    <property type="component" value="Chromosome"/>
</dbReference>
<keyword evidence="3" id="KW-1185">Reference proteome</keyword>
<accession>A0A0F6TSE1</accession>
<dbReference type="KEGG" id="kge:TQ33_2216"/>
<dbReference type="InterPro" id="IPR000873">
    <property type="entry name" value="AMP-dep_synth/lig_dom"/>
</dbReference>
<dbReference type="AlphaFoldDB" id="A0A0F6TSE1"/>
<dbReference type="OrthoDB" id="9787658at2"/>
<evidence type="ECO:0000259" key="1">
    <source>
        <dbReference type="Pfam" id="PF00501"/>
    </source>
</evidence>
<dbReference type="Gene3D" id="3.30.300.30">
    <property type="match status" value="1"/>
</dbReference>
<proteinExistence type="predicted"/>
<protein>
    <recommendedName>
        <fullName evidence="1">AMP-dependent synthetase/ligase domain-containing protein</fullName>
    </recommendedName>
</protein>
<reference evidence="2 3" key="1">
    <citation type="submission" date="2015-02" db="EMBL/GenBank/DDBJ databases">
        <title>Complete genome sequence of Kangiella geojedonensis strain YCS-5T.</title>
        <authorList>
            <person name="Kim K.M."/>
        </authorList>
    </citation>
    <scope>NUCLEOTIDE SEQUENCE [LARGE SCALE GENOMIC DNA]</scope>
    <source>
        <strain evidence="2 3">YCS-5</strain>
    </source>
</reference>
<sequence>MDHITAQIKQLLESDSDQLVAFNDRQSFSRRDFQKHVLQAAANLEQLSHQKYLLFADNTYDFAVNFMALIIAGKDIVLTANTKPDWLKSIGQSYQAVLSDSSDADSLSITHYLNSVAPTDKLDIPNNLLNILSQSKIQFYTSGSSSEPKAVSKHFSQLLLEAHNLEQLFGAAIRNSKVFATVSHHHIYGLIFRLLWPLFYKKPFNTNILLYPEELVAASQHYSDICLISSPAFLSRHDKQLSDIALTQCFSSGSLLSPKAAHLTRKQFNLYPVEVFGSTETGGIGYRTQANNNTVWSLFPSVALTLNKEGRARLTSPYIPNPEYLDDNIEIIGESQFRLHGRTDRVVKIEEKRVSLDALEQAIKESSLVDDCKVVVIQQHRTFIGAVVELSDSGSDFLKNHSKLQLNQQLKEMLDSKFEAVAIPRKWRYFDHLPYNSQGKLPINTLVTLF</sequence>
<dbReference type="PANTHER" id="PTHR45398">
    <property type="match status" value="1"/>
</dbReference>
<dbReference type="PANTHER" id="PTHR45398:SF1">
    <property type="entry name" value="ENZYME, PUTATIVE (JCVI)-RELATED"/>
    <property type="match status" value="1"/>
</dbReference>
<feature type="domain" description="AMP-dependent synthetase/ligase" evidence="1">
    <location>
        <begin position="139"/>
        <end position="302"/>
    </location>
</feature>
<dbReference type="EMBL" id="CP010975">
    <property type="protein sequence ID" value="AKE53140.1"/>
    <property type="molecule type" value="Genomic_DNA"/>
</dbReference>
<evidence type="ECO:0000313" key="2">
    <source>
        <dbReference type="EMBL" id="AKE53140.1"/>
    </source>
</evidence>
<name>A0A0F6TSE1_9GAMM</name>
<dbReference type="InterPro" id="IPR045851">
    <property type="entry name" value="AMP-bd_C_sf"/>
</dbReference>
<organism evidence="2 3">
    <name type="scientific">Kangiella geojedonensis</name>
    <dbReference type="NCBI Taxonomy" id="914150"/>
    <lineage>
        <taxon>Bacteria</taxon>
        <taxon>Pseudomonadati</taxon>
        <taxon>Pseudomonadota</taxon>
        <taxon>Gammaproteobacteria</taxon>
        <taxon>Kangiellales</taxon>
        <taxon>Kangiellaceae</taxon>
        <taxon>Kangiella</taxon>
    </lineage>
</organism>
<dbReference type="PATRIC" id="fig|914150.5.peg.2245"/>
<dbReference type="InterPro" id="IPR042099">
    <property type="entry name" value="ANL_N_sf"/>
</dbReference>
<gene>
    <name evidence="2" type="ORF">TQ33_2216</name>
</gene>
<dbReference type="STRING" id="914150.TQ33_2216"/>
<dbReference type="SUPFAM" id="SSF56801">
    <property type="entry name" value="Acetyl-CoA synthetase-like"/>
    <property type="match status" value="1"/>
</dbReference>
<dbReference type="Gene3D" id="3.40.50.12780">
    <property type="entry name" value="N-terminal domain of ligase-like"/>
    <property type="match status" value="1"/>
</dbReference>